<dbReference type="AlphaFoldDB" id="A0A0F9JJU5"/>
<sequence length="180" mass="20663">MTDSSKSKPTKDSVLKDETDKSDIVHIQDMATSRTNPGPEGEHERIDEYYDRGYLYETFHHPEDPDSLHYHVVRTDQTPQVVGEGDIVQIGRYDTLSEARISYRKQTDVLFVKEPDDFEERLAVKGEDNFESTHAELQITFDPSINLPYLVHKVSIREVGTSKRTATILMNKYETLGEAQ</sequence>
<comment type="caution">
    <text evidence="2">The sequence shown here is derived from an EMBL/GenBank/DDBJ whole genome shotgun (WGS) entry which is preliminary data.</text>
</comment>
<protein>
    <submittedName>
        <fullName evidence="2">Uncharacterized protein</fullName>
    </submittedName>
</protein>
<evidence type="ECO:0000313" key="2">
    <source>
        <dbReference type="EMBL" id="KKM06011.1"/>
    </source>
</evidence>
<name>A0A0F9JJU5_9ZZZZ</name>
<organism evidence="2">
    <name type="scientific">marine sediment metagenome</name>
    <dbReference type="NCBI Taxonomy" id="412755"/>
    <lineage>
        <taxon>unclassified sequences</taxon>
        <taxon>metagenomes</taxon>
        <taxon>ecological metagenomes</taxon>
    </lineage>
</organism>
<evidence type="ECO:0000256" key="1">
    <source>
        <dbReference type="SAM" id="MobiDB-lite"/>
    </source>
</evidence>
<feature type="region of interest" description="Disordered" evidence="1">
    <location>
        <begin position="1"/>
        <end position="44"/>
    </location>
</feature>
<feature type="compositionally biased region" description="Basic and acidic residues" evidence="1">
    <location>
        <begin position="1"/>
        <end position="26"/>
    </location>
</feature>
<feature type="non-terminal residue" evidence="2">
    <location>
        <position position="180"/>
    </location>
</feature>
<accession>A0A0F9JJU5</accession>
<reference evidence="2" key="1">
    <citation type="journal article" date="2015" name="Nature">
        <title>Complex archaea that bridge the gap between prokaryotes and eukaryotes.</title>
        <authorList>
            <person name="Spang A."/>
            <person name="Saw J.H."/>
            <person name="Jorgensen S.L."/>
            <person name="Zaremba-Niedzwiedzka K."/>
            <person name="Martijn J."/>
            <person name="Lind A.E."/>
            <person name="van Eijk R."/>
            <person name="Schleper C."/>
            <person name="Guy L."/>
            <person name="Ettema T.J."/>
        </authorList>
    </citation>
    <scope>NUCLEOTIDE SEQUENCE</scope>
</reference>
<dbReference type="EMBL" id="LAZR01016090">
    <property type="protein sequence ID" value="KKM06011.1"/>
    <property type="molecule type" value="Genomic_DNA"/>
</dbReference>
<gene>
    <name evidence="2" type="ORF">LCGC14_1748250</name>
</gene>
<proteinExistence type="predicted"/>